<protein>
    <submittedName>
        <fullName evidence="1">Putative ankyrin and armadillo repeat-containing protein</fullName>
    </submittedName>
</protein>
<name>A0A2G8JZT8_STIJA</name>
<dbReference type="InterPro" id="IPR016024">
    <property type="entry name" value="ARM-type_fold"/>
</dbReference>
<dbReference type="PANTHER" id="PTHR46464">
    <property type="entry name" value="ANK_REP_REGION DOMAIN-CONTAINING PROTEIN"/>
    <property type="match status" value="1"/>
</dbReference>
<evidence type="ECO:0000313" key="1">
    <source>
        <dbReference type="EMBL" id="PIK41253.1"/>
    </source>
</evidence>
<dbReference type="SUPFAM" id="SSF48371">
    <property type="entry name" value="ARM repeat"/>
    <property type="match status" value="1"/>
</dbReference>
<dbReference type="OrthoDB" id="1683831at2759"/>
<proteinExistence type="predicted"/>
<dbReference type="Proteomes" id="UP000230750">
    <property type="component" value="Unassembled WGS sequence"/>
</dbReference>
<keyword evidence="2" id="KW-1185">Reference proteome</keyword>
<organism evidence="1 2">
    <name type="scientific">Stichopus japonicus</name>
    <name type="common">Sea cucumber</name>
    <dbReference type="NCBI Taxonomy" id="307972"/>
    <lineage>
        <taxon>Eukaryota</taxon>
        <taxon>Metazoa</taxon>
        <taxon>Echinodermata</taxon>
        <taxon>Eleutherozoa</taxon>
        <taxon>Echinozoa</taxon>
        <taxon>Holothuroidea</taxon>
        <taxon>Aspidochirotacea</taxon>
        <taxon>Aspidochirotida</taxon>
        <taxon>Stichopodidae</taxon>
        <taxon>Apostichopus</taxon>
    </lineage>
</organism>
<dbReference type="InterPro" id="IPR043379">
    <property type="entry name" value="ANKAR"/>
</dbReference>
<dbReference type="PANTHER" id="PTHR46464:SF1">
    <property type="entry name" value="ANKYRIN AND ARMADILLO REPEAT-CONTAINING PROTEIN"/>
    <property type="match status" value="1"/>
</dbReference>
<dbReference type="EMBL" id="MRZV01001036">
    <property type="protein sequence ID" value="PIK41253.1"/>
    <property type="molecule type" value="Genomic_DNA"/>
</dbReference>
<dbReference type="InterPro" id="IPR011989">
    <property type="entry name" value="ARM-like"/>
</dbReference>
<comment type="caution">
    <text evidence="1">The sequence shown here is derived from an EMBL/GenBank/DDBJ whole genome shotgun (WGS) entry which is preliminary data.</text>
</comment>
<dbReference type="AlphaFoldDB" id="A0A2G8JZT8"/>
<dbReference type="STRING" id="307972.A0A2G8JZT8"/>
<dbReference type="Gene3D" id="1.25.10.10">
    <property type="entry name" value="Leucine-rich Repeat Variant"/>
    <property type="match status" value="2"/>
</dbReference>
<reference evidence="1 2" key="1">
    <citation type="journal article" date="2017" name="PLoS Biol.">
        <title>The sea cucumber genome provides insights into morphological evolution and visceral regeneration.</title>
        <authorList>
            <person name="Zhang X."/>
            <person name="Sun L."/>
            <person name="Yuan J."/>
            <person name="Sun Y."/>
            <person name="Gao Y."/>
            <person name="Zhang L."/>
            <person name="Li S."/>
            <person name="Dai H."/>
            <person name="Hamel J.F."/>
            <person name="Liu C."/>
            <person name="Yu Y."/>
            <person name="Liu S."/>
            <person name="Lin W."/>
            <person name="Guo K."/>
            <person name="Jin S."/>
            <person name="Xu P."/>
            <person name="Storey K.B."/>
            <person name="Huan P."/>
            <person name="Zhang T."/>
            <person name="Zhou Y."/>
            <person name="Zhang J."/>
            <person name="Lin C."/>
            <person name="Li X."/>
            <person name="Xing L."/>
            <person name="Huo D."/>
            <person name="Sun M."/>
            <person name="Wang L."/>
            <person name="Mercier A."/>
            <person name="Li F."/>
            <person name="Yang H."/>
            <person name="Xiang J."/>
        </authorList>
    </citation>
    <scope>NUCLEOTIDE SEQUENCE [LARGE SCALE GENOMIC DNA]</scope>
    <source>
        <strain evidence="1">Shaxun</strain>
        <tissue evidence="1">Muscle</tissue>
    </source>
</reference>
<gene>
    <name evidence="1" type="ORF">BSL78_21892</name>
</gene>
<accession>A0A2G8JZT8</accession>
<evidence type="ECO:0000313" key="2">
    <source>
        <dbReference type="Proteomes" id="UP000230750"/>
    </source>
</evidence>
<sequence>MGVRCERTGSLYPLGPGRSHQTQQKMIAECIGISGIIDLIVKSERLKHVGCKATIALTRESFDYQNKIKEENGILPLVRILRSTKTSERVLLTVIQALGALCLGVANRNNKVTQEKISEEGAINTLVQLLLASRNEYIRVEIAITLGCIILGNKKNQELLLDESAFSVHLLLDLLYSTDTAVQLRAGSALATFAFNNTTQQYAIREAGGIRMSAFQRFLDSENEEYKAHAAFQIVVLARVIVDRDQVSLSAEGVTTLVGMLNSTKDETIILSGSLIASLAHTRAGIPDAIINLWSCRHPNHASLLGEYRGPGCRGRGPRVSDL</sequence>